<dbReference type="Proteomes" id="UP001160148">
    <property type="component" value="Unassembled WGS sequence"/>
</dbReference>
<dbReference type="AlphaFoldDB" id="A0AAV0XFR0"/>
<proteinExistence type="predicted"/>
<reference evidence="1 2" key="1">
    <citation type="submission" date="2023-01" db="EMBL/GenBank/DDBJ databases">
        <authorList>
            <person name="Whitehead M."/>
        </authorList>
    </citation>
    <scope>NUCLEOTIDE SEQUENCE [LARGE SCALE GENOMIC DNA]</scope>
</reference>
<accession>A0AAV0XFR0</accession>
<sequence>MLKNVVDDEIKEPIKVAKFHRIASVIENPFLYCNTEYRLVNWLIKNELLFKINQFTINNEICPVQYNGESVYNEKITKGVLLPLQFQFKKFFENGDNFKEQYTRLNYYKNNQCTSIEHFVQGSLWQQKVSIFSNEKIIFPFFLYMDEFEINNPLGSHATFQSISALYYSFPLSENNSKLSTIFLAALVKHIDIKSFGNDKCLQSLVNEINILENEGIDIKTQDGDFHVHFVLGIVLGDNLGLNSLLEFSKSFSANFFCRFCKASKASTITMLEEDSSLLRNAHNYSDDVASMNFAETGVYQESLLNQVTGFHVTQNFCIDIMHDLFEGVCHYDLCNIIKYYIVTAKLFSLETLNNRKMNFNYGPIEIGNISPPIKMIHLEKKHLKMSAREVMTFVHFFPLMVGDLIPENDEVWNLFLLLIQIIDILLSYTFTDSAISHLKQLISHHNSMYITLFNDTLKPKHHFMIHYPTIITNSGPPRHYWCFRYEGKHKELKMYARSTTSRKNITLTLAKKMQLKFAHSLMVLPDKKIIVNDKHKIQSNYTENINNKLNLTVLQYACYTELMLNGIVYKKDYFLTKNCDKICLFKICEIVLINKPDSNVYVMANEIKLNHFNSHFESFSVDYNEEVVNRNCISNVDEFSGPPINISKISSGQKMIRLKEFY</sequence>
<comment type="caution">
    <text evidence="1">The sequence shown here is derived from an EMBL/GenBank/DDBJ whole genome shotgun (WGS) entry which is preliminary data.</text>
</comment>
<keyword evidence="2" id="KW-1185">Reference proteome</keyword>
<evidence type="ECO:0000313" key="2">
    <source>
        <dbReference type="Proteomes" id="UP001160148"/>
    </source>
</evidence>
<name>A0AAV0XFR0_9HEMI</name>
<organism evidence="1 2">
    <name type="scientific">Macrosiphum euphorbiae</name>
    <name type="common">potato aphid</name>
    <dbReference type="NCBI Taxonomy" id="13131"/>
    <lineage>
        <taxon>Eukaryota</taxon>
        <taxon>Metazoa</taxon>
        <taxon>Ecdysozoa</taxon>
        <taxon>Arthropoda</taxon>
        <taxon>Hexapoda</taxon>
        <taxon>Insecta</taxon>
        <taxon>Pterygota</taxon>
        <taxon>Neoptera</taxon>
        <taxon>Paraneoptera</taxon>
        <taxon>Hemiptera</taxon>
        <taxon>Sternorrhyncha</taxon>
        <taxon>Aphidomorpha</taxon>
        <taxon>Aphidoidea</taxon>
        <taxon>Aphididae</taxon>
        <taxon>Macrosiphini</taxon>
        <taxon>Macrosiphum</taxon>
    </lineage>
</organism>
<protein>
    <submittedName>
        <fullName evidence="1">Uncharacterized protein</fullName>
    </submittedName>
</protein>
<gene>
    <name evidence="1" type="ORF">MEUPH1_LOCUS20960</name>
</gene>
<dbReference type="EMBL" id="CARXXK010000004">
    <property type="protein sequence ID" value="CAI6366366.1"/>
    <property type="molecule type" value="Genomic_DNA"/>
</dbReference>
<dbReference type="PANTHER" id="PTHR31912">
    <property type="entry name" value="IP13529P"/>
    <property type="match status" value="1"/>
</dbReference>
<evidence type="ECO:0000313" key="1">
    <source>
        <dbReference type="EMBL" id="CAI6366366.1"/>
    </source>
</evidence>
<dbReference type="PANTHER" id="PTHR31912:SF34">
    <property type="entry name" value="NOTOCHORD-RELATED PROTEIN"/>
    <property type="match status" value="1"/>
</dbReference>